<feature type="domain" description="Peptidase M20 dimerisation" evidence="3">
    <location>
        <begin position="233"/>
        <end position="325"/>
    </location>
</feature>
<dbReference type="PANTHER" id="PTHR32494">
    <property type="entry name" value="ALLANTOATE DEIMINASE-RELATED"/>
    <property type="match status" value="1"/>
</dbReference>
<proteinExistence type="inferred from homology"/>
<comment type="similarity">
    <text evidence="1">Belongs to the peptidase M20 family.</text>
</comment>
<dbReference type="InterPro" id="IPR010158">
    <property type="entry name" value="Amidase_Cbmase"/>
</dbReference>
<accession>A0ABU4G184</accession>
<dbReference type="EMBL" id="JAUBDH010000007">
    <property type="protein sequence ID" value="MDW0110728.1"/>
    <property type="molecule type" value="Genomic_DNA"/>
</dbReference>
<dbReference type="CDD" id="cd03884">
    <property type="entry name" value="M20_bAS"/>
    <property type="match status" value="1"/>
</dbReference>
<dbReference type="NCBIfam" id="NF006771">
    <property type="entry name" value="PRK09290.1-5"/>
    <property type="match status" value="1"/>
</dbReference>
<evidence type="ECO:0000256" key="2">
    <source>
        <dbReference type="ARBA" id="ARBA00022801"/>
    </source>
</evidence>
<gene>
    <name evidence="4" type="ORF">QT716_11835</name>
</gene>
<dbReference type="Pfam" id="PF07687">
    <property type="entry name" value="M20_dimer"/>
    <property type="match status" value="1"/>
</dbReference>
<dbReference type="Proteomes" id="UP001280629">
    <property type="component" value="Unassembled WGS sequence"/>
</dbReference>
<comment type="caution">
    <text evidence="4">The sequence shown here is derived from an EMBL/GenBank/DDBJ whole genome shotgun (WGS) entry which is preliminary data.</text>
</comment>
<reference evidence="4 5" key="1">
    <citation type="submission" date="2023-06" db="EMBL/GenBank/DDBJ databases">
        <title>Sporosarcina sp. nov., isolated from Korean traditional fermented seafood 'Jeotgal'.</title>
        <authorList>
            <person name="Yang A.-I."/>
            <person name="Shin N.-R."/>
        </authorList>
    </citation>
    <scope>NUCLEOTIDE SEQUENCE [LARGE SCALE GENOMIC DNA]</scope>
    <source>
        <strain evidence="4 5">KCTC3840</strain>
    </source>
</reference>
<evidence type="ECO:0000259" key="3">
    <source>
        <dbReference type="Pfam" id="PF07687"/>
    </source>
</evidence>
<dbReference type="RefSeq" id="WP_317936289.1">
    <property type="nucleotide sequence ID" value="NZ_JAUBDH010000007.1"/>
</dbReference>
<organism evidence="4 5">
    <name type="scientific">Sporosarcina aquimarina</name>
    <dbReference type="NCBI Taxonomy" id="114975"/>
    <lineage>
        <taxon>Bacteria</taxon>
        <taxon>Bacillati</taxon>
        <taxon>Bacillota</taxon>
        <taxon>Bacilli</taxon>
        <taxon>Bacillales</taxon>
        <taxon>Caryophanaceae</taxon>
        <taxon>Sporosarcina</taxon>
    </lineage>
</organism>
<keyword evidence="5" id="KW-1185">Reference proteome</keyword>
<evidence type="ECO:0000256" key="1">
    <source>
        <dbReference type="ARBA" id="ARBA00006153"/>
    </source>
</evidence>
<dbReference type="Gene3D" id="3.30.70.360">
    <property type="match status" value="1"/>
</dbReference>
<evidence type="ECO:0000313" key="5">
    <source>
        <dbReference type="Proteomes" id="UP001280629"/>
    </source>
</evidence>
<dbReference type="InterPro" id="IPR011650">
    <property type="entry name" value="Peptidase_M20_dimer"/>
</dbReference>
<dbReference type="NCBIfam" id="TIGR01879">
    <property type="entry name" value="hydantase"/>
    <property type="match status" value="1"/>
</dbReference>
<dbReference type="Pfam" id="PF01546">
    <property type="entry name" value="Peptidase_M20"/>
    <property type="match status" value="1"/>
</dbReference>
<dbReference type="SUPFAM" id="SSF55031">
    <property type="entry name" value="Bacterial exopeptidase dimerisation domain"/>
    <property type="match status" value="1"/>
</dbReference>
<dbReference type="InterPro" id="IPR002933">
    <property type="entry name" value="Peptidase_M20"/>
</dbReference>
<dbReference type="GO" id="GO:0016787">
    <property type="term" value="F:hydrolase activity"/>
    <property type="evidence" value="ECO:0007669"/>
    <property type="project" value="UniProtKB-KW"/>
</dbReference>
<dbReference type="PIRSF" id="PIRSF001235">
    <property type="entry name" value="Amidase_carbamoylase"/>
    <property type="match status" value="1"/>
</dbReference>
<keyword evidence="2 4" id="KW-0378">Hydrolase</keyword>
<protein>
    <submittedName>
        <fullName evidence="4">Zn-dependent hydrolase</fullName>
    </submittedName>
</protein>
<evidence type="ECO:0000313" key="4">
    <source>
        <dbReference type="EMBL" id="MDW0110728.1"/>
    </source>
</evidence>
<dbReference type="InterPro" id="IPR036264">
    <property type="entry name" value="Bact_exopeptidase_dim_dom"/>
</dbReference>
<sequence length="431" mass="46493">MSSSMNVFAKLTTGYDESLSRSGVSGMRMAERLSELSEIGKTTEGGVNRPGFSFEEKQAKQLVMSWMEEAGLAVTVDGAGNVIGRMAGVTEGKAICSGSHVDSVPNGGNFDGPLGVIAALEVAEAWKETGIQPEKPYEVIIFSDEEGSRFGAGLTGSHAMAGHLEEKNPSELKDFDGKSFETVMDEYGSSLEAVWEAKRDMSEIELFVELHIEQGKLLEKNGLSVGAVKGIAGPVWMNVTFEGEAGHAGNTPMDDRRDSLVAASHFIHAIASLPRKFSDTAVATIGKLNVYPNGINVIPQKVELTVDIRDIHKDKRDALVESIIGAAQVSASVHNVEVECQQTLTVDPLLIPEKLLSDMKESIEQFGMEPMELMSGAGHDSMVLGREVPAAMLFVQSKKGISHNPEEWTDLNDCVLAVHVLKAFIEKQMTV</sequence>
<name>A0ABU4G184_9BACL</name>
<dbReference type="Gene3D" id="3.40.630.10">
    <property type="entry name" value="Zn peptidases"/>
    <property type="match status" value="1"/>
</dbReference>
<dbReference type="SUPFAM" id="SSF53187">
    <property type="entry name" value="Zn-dependent exopeptidases"/>
    <property type="match status" value="1"/>
</dbReference>
<dbReference type="PANTHER" id="PTHR32494:SF5">
    <property type="entry name" value="ALLANTOATE AMIDOHYDROLASE"/>
    <property type="match status" value="1"/>
</dbReference>